<accession>A0A1G2G010</accession>
<gene>
    <name evidence="1" type="ORF">A2719_05550</name>
</gene>
<evidence type="ECO:0000313" key="1">
    <source>
        <dbReference type="EMBL" id="OGZ43437.1"/>
    </source>
</evidence>
<proteinExistence type="predicted"/>
<reference evidence="1 2" key="1">
    <citation type="journal article" date="2016" name="Nat. Commun.">
        <title>Thousands of microbial genomes shed light on interconnected biogeochemical processes in an aquifer system.</title>
        <authorList>
            <person name="Anantharaman K."/>
            <person name="Brown C.T."/>
            <person name="Hug L.A."/>
            <person name="Sharon I."/>
            <person name="Castelle C.J."/>
            <person name="Probst A.J."/>
            <person name="Thomas B.C."/>
            <person name="Singh A."/>
            <person name="Wilkins M.J."/>
            <person name="Karaoz U."/>
            <person name="Brodie E.L."/>
            <person name="Williams K.H."/>
            <person name="Hubbard S.S."/>
            <person name="Banfield J.F."/>
        </authorList>
    </citation>
    <scope>NUCLEOTIDE SEQUENCE [LARGE SCALE GENOMIC DNA]</scope>
</reference>
<protein>
    <submittedName>
        <fullName evidence="1">Uncharacterized protein</fullName>
    </submittedName>
</protein>
<organism evidence="1 2">
    <name type="scientific">Candidatus Ryanbacteria bacterium RIFCSPHIGHO2_01_FULL_45_22</name>
    <dbReference type="NCBI Taxonomy" id="1802114"/>
    <lineage>
        <taxon>Bacteria</taxon>
        <taxon>Candidatus Ryaniibacteriota</taxon>
    </lineage>
</organism>
<comment type="caution">
    <text evidence="1">The sequence shown here is derived from an EMBL/GenBank/DDBJ whole genome shotgun (WGS) entry which is preliminary data.</text>
</comment>
<dbReference type="AlphaFoldDB" id="A0A1G2G010"/>
<name>A0A1G2G010_9BACT</name>
<dbReference type="Proteomes" id="UP000177480">
    <property type="component" value="Unassembled WGS sequence"/>
</dbReference>
<evidence type="ECO:0000313" key="2">
    <source>
        <dbReference type="Proteomes" id="UP000177480"/>
    </source>
</evidence>
<sequence length="139" mass="16606">MKRNMDLKDLKLNAFGIDKKKFGRIFCFVDYGNVNYWYDKDRRSGEGNQLNKYQRLIVDIEKLAYFVSGFAEQKRFYYGWNPRNKTNWHITIKAEKYGFVKITKPMQFIRHEVGKGIISHDGKKVLKDDAGNYYRNSKK</sequence>
<dbReference type="EMBL" id="MHNK01000015">
    <property type="protein sequence ID" value="OGZ43437.1"/>
    <property type="molecule type" value="Genomic_DNA"/>
</dbReference>
<dbReference type="STRING" id="1802114.A2719_05550"/>